<evidence type="ECO:0000256" key="2">
    <source>
        <dbReference type="ARBA" id="ARBA00011748"/>
    </source>
</evidence>
<gene>
    <name evidence="6" type="ORF">F8M41_007779</name>
</gene>
<feature type="signal peptide" evidence="5">
    <location>
        <begin position="1"/>
        <end position="24"/>
    </location>
</feature>
<dbReference type="AlphaFoldDB" id="A0A8H4A335"/>
<dbReference type="EMBL" id="WTPW01001800">
    <property type="protein sequence ID" value="KAF0413257.1"/>
    <property type="molecule type" value="Genomic_DNA"/>
</dbReference>
<dbReference type="GO" id="GO:0006874">
    <property type="term" value="P:intracellular calcium ion homeostasis"/>
    <property type="evidence" value="ECO:0007669"/>
    <property type="project" value="TreeGrafter"/>
</dbReference>
<evidence type="ECO:0000256" key="4">
    <source>
        <dbReference type="ARBA" id="ARBA00023157"/>
    </source>
</evidence>
<organism evidence="6 7">
    <name type="scientific">Gigaspora margarita</name>
    <dbReference type="NCBI Taxonomy" id="4874"/>
    <lineage>
        <taxon>Eukaryota</taxon>
        <taxon>Fungi</taxon>
        <taxon>Fungi incertae sedis</taxon>
        <taxon>Mucoromycota</taxon>
        <taxon>Glomeromycotina</taxon>
        <taxon>Glomeromycetes</taxon>
        <taxon>Diversisporales</taxon>
        <taxon>Gigasporaceae</taxon>
        <taxon>Gigaspora</taxon>
    </lineage>
</organism>
<feature type="chain" id="PRO_5034673269" evidence="5">
    <location>
        <begin position="25"/>
        <end position="182"/>
    </location>
</feature>
<evidence type="ECO:0000313" key="6">
    <source>
        <dbReference type="EMBL" id="KAF0413257.1"/>
    </source>
</evidence>
<evidence type="ECO:0000256" key="1">
    <source>
        <dbReference type="ARBA" id="ARBA00008693"/>
    </source>
</evidence>
<comment type="subunit">
    <text evidence="2">Homodimer; disulfide-linked.</text>
</comment>
<keyword evidence="4" id="KW-1015">Disulfide bond</keyword>
<protein>
    <submittedName>
        <fullName evidence="6">Uncharacterized protein</fullName>
    </submittedName>
</protein>
<dbReference type="PANTHER" id="PTHR11245:SF6">
    <property type="entry name" value="DUF19 DOMAIN-CONTAINING PROTEIN"/>
    <property type="match status" value="1"/>
</dbReference>
<keyword evidence="3" id="KW-0372">Hormone</keyword>
<evidence type="ECO:0000256" key="3">
    <source>
        <dbReference type="ARBA" id="ARBA00022702"/>
    </source>
</evidence>
<dbReference type="Proteomes" id="UP000439903">
    <property type="component" value="Unassembled WGS sequence"/>
</dbReference>
<evidence type="ECO:0000313" key="7">
    <source>
        <dbReference type="Proteomes" id="UP000439903"/>
    </source>
</evidence>
<accession>A0A8H4A335</accession>
<comment type="caution">
    <text evidence="6">The sequence shown here is derived from an EMBL/GenBank/DDBJ whole genome shotgun (WGS) entry which is preliminary data.</text>
</comment>
<proteinExistence type="inferred from homology"/>
<dbReference type="PANTHER" id="PTHR11245">
    <property type="entry name" value="STANNIOCALCIN"/>
    <property type="match status" value="1"/>
</dbReference>
<comment type="similarity">
    <text evidence="1">Belongs to the stanniocalcin family.</text>
</comment>
<dbReference type="InterPro" id="IPR004978">
    <property type="entry name" value="Stanniocalcin"/>
</dbReference>
<dbReference type="Pfam" id="PF03298">
    <property type="entry name" value="Stanniocalcin"/>
    <property type="match status" value="1"/>
</dbReference>
<keyword evidence="7" id="KW-1185">Reference proteome</keyword>
<dbReference type="GO" id="GO:0005179">
    <property type="term" value="F:hormone activity"/>
    <property type="evidence" value="ECO:0007669"/>
    <property type="project" value="UniProtKB-KW"/>
</dbReference>
<dbReference type="OrthoDB" id="2251794at2759"/>
<evidence type="ECO:0000256" key="5">
    <source>
        <dbReference type="SAM" id="SignalP"/>
    </source>
</evidence>
<keyword evidence="5" id="KW-0732">Signal</keyword>
<reference evidence="6 7" key="1">
    <citation type="journal article" date="2019" name="Environ. Microbiol.">
        <title>At the nexus of three kingdoms: the genome of the mycorrhizal fungus Gigaspora margarita provides insights into plant, endobacterial and fungal interactions.</title>
        <authorList>
            <person name="Venice F."/>
            <person name="Ghignone S."/>
            <person name="Salvioli di Fossalunga A."/>
            <person name="Amselem J."/>
            <person name="Novero M."/>
            <person name="Xianan X."/>
            <person name="Sedzielewska Toro K."/>
            <person name="Morin E."/>
            <person name="Lipzen A."/>
            <person name="Grigoriev I.V."/>
            <person name="Henrissat B."/>
            <person name="Martin F.M."/>
            <person name="Bonfante P."/>
        </authorList>
    </citation>
    <scope>NUCLEOTIDE SEQUENCE [LARGE SCALE GENOMIC DNA]</scope>
    <source>
        <strain evidence="6 7">BEG34</strain>
    </source>
</reference>
<sequence length="182" mass="20670">MIVTFTLIIVGIFLIQIPICTVDSITVNCTMPVPNTCNFYMDCLEKKFHCGNKGYPLEFGLKYCEKFSENAHLFSSSGKEWVSKTKLCLQDSLVQVYENDSSTCSEIKDKALSSHANCYVSSGICLLPPSDWLALFETIDFRDLFGNLPIVKFFEQELKTAVSCGEFYIYLVKSLETHRHKL</sequence>
<name>A0A8H4A335_GIGMA</name>
<dbReference type="GO" id="GO:0005615">
    <property type="term" value="C:extracellular space"/>
    <property type="evidence" value="ECO:0007669"/>
    <property type="project" value="TreeGrafter"/>
</dbReference>